<dbReference type="Proteomes" id="UP000463918">
    <property type="component" value="Segment"/>
</dbReference>
<feature type="domain" description="BT4734-like N-terminal" evidence="1">
    <location>
        <begin position="61"/>
        <end position="138"/>
    </location>
</feature>
<dbReference type="EMBL" id="MN812204">
    <property type="protein sequence ID" value="QHB38530.1"/>
    <property type="molecule type" value="Genomic_DNA"/>
</dbReference>
<name>A0A6B9L9J2_9CAUD</name>
<organism evidence="2 3">
    <name type="scientific">Flavobacterium phage vB_FspM_lotta8-2</name>
    <dbReference type="NCBI Taxonomy" id="2686243"/>
    <lineage>
        <taxon>Viruses</taxon>
        <taxon>Duplodnaviria</taxon>
        <taxon>Heunggongvirae</taxon>
        <taxon>Uroviricota</taxon>
        <taxon>Caudoviricetes</taxon>
        <taxon>Winoviridae</taxon>
        <taxon>Pippivirus</taxon>
        <taxon>Pippivirus lotta</taxon>
    </lineage>
</organism>
<proteinExistence type="predicted"/>
<dbReference type="Pfam" id="PF08800">
    <property type="entry name" value="BT4734-like_N"/>
    <property type="match status" value="1"/>
</dbReference>
<reference evidence="2 3" key="1">
    <citation type="journal article" date="2020" name="Viruses">
        <title>Diversity and Host Interactions Among Virulent and Temperate Baltic Sea Flavobacterium Phages.</title>
        <authorList>
            <person name="Nilsson E."/>
            <person name="Bayfield O.W."/>
            <person name="Lundin D."/>
            <person name="Antson A.A."/>
            <person name="Holmfeldt K."/>
        </authorList>
    </citation>
    <scope>NUCLEOTIDE SEQUENCE [LARGE SCALE GENOMIC DNA]</scope>
</reference>
<gene>
    <name evidence="2" type="ORF">lotta82_gp019</name>
</gene>
<evidence type="ECO:0000259" key="1">
    <source>
        <dbReference type="Pfam" id="PF08800"/>
    </source>
</evidence>
<evidence type="ECO:0000313" key="3">
    <source>
        <dbReference type="Proteomes" id="UP000463918"/>
    </source>
</evidence>
<sequence>MIEFQFYPAKVNVPEPLGTVTLFEFLKANQNPSEQIKDIFRRIAEAEASGNLKEKAALKQENLYYFTPCVVSNGKGRKYTDIVKFTGLLVLDFDHIEHAEAFKYYLFEQYTCIIAGWVSPSKKGVKFLVQIPEVKTTDEFKAYFYGIGIELQHFKGFDGSGQNCILPLFLSYDKDLIYRENATTWTKKGKKVNEFKASEVEAVKIEAGDGDKEQVQRIILSLVEKIIDNGHPQIRAAAVTLGGYIATGYIDQIEGELFINSLIQNNSYLRKGVQGYCKTAKTAIQQGMLSQLKLKKHQ</sequence>
<evidence type="ECO:0000313" key="2">
    <source>
        <dbReference type="EMBL" id="QHB38530.1"/>
    </source>
</evidence>
<accession>A0A6B9L9J2</accession>
<protein>
    <submittedName>
        <fullName evidence="2">N-domain protein</fullName>
    </submittedName>
</protein>
<dbReference type="InterPro" id="IPR014907">
    <property type="entry name" value="BT4734-like_N"/>
</dbReference>